<dbReference type="RefSeq" id="XP_030999602.1">
    <property type="nucleotide sequence ID" value="XM_031137244.1"/>
</dbReference>
<evidence type="ECO:0000256" key="10">
    <source>
        <dbReference type="ARBA" id="ARBA00023002"/>
    </source>
</evidence>
<dbReference type="FunFam" id="3.40.50.720:FF:000084">
    <property type="entry name" value="Short-chain dehydrogenase reductase"/>
    <property type="match status" value="1"/>
</dbReference>
<dbReference type="InterPro" id="IPR002347">
    <property type="entry name" value="SDR_fam"/>
</dbReference>
<dbReference type="Gene3D" id="2.40.110.10">
    <property type="entry name" value="Butyryl-CoA Dehydrogenase, subunit A, domain 2"/>
    <property type="match status" value="1"/>
</dbReference>
<dbReference type="FunCoup" id="A0A507BL52">
    <property type="interactions" value="267"/>
</dbReference>
<dbReference type="InterPro" id="IPR006091">
    <property type="entry name" value="Acyl-CoA_Oxase/DH_mid-dom"/>
</dbReference>
<feature type="domain" description="Ketoreductase" evidence="14">
    <location>
        <begin position="499"/>
        <end position="678"/>
    </location>
</feature>
<reference evidence="15 16" key="1">
    <citation type="submission" date="2019-06" db="EMBL/GenBank/DDBJ databases">
        <title>Draft genome sequence of the filamentous fungus Phialemoniopsis curvata isolated from diesel fuel.</title>
        <authorList>
            <person name="Varaljay V.A."/>
            <person name="Lyon W.J."/>
            <person name="Crouch A.L."/>
            <person name="Drake C.E."/>
            <person name="Hollomon J.M."/>
            <person name="Nadeau L.J."/>
            <person name="Nunn H.S."/>
            <person name="Stevenson B.S."/>
            <person name="Bojanowski C.L."/>
            <person name="Crookes-Goodson W.J."/>
        </authorList>
    </citation>
    <scope>NUCLEOTIDE SEQUENCE [LARGE SCALE GENOMIC DNA]</scope>
    <source>
        <strain evidence="15 16">D216</strain>
    </source>
</reference>
<dbReference type="PANTHER" id="PTHR45024">
    <property type="entry name" value="DEHYDROGENASES, SHORT CHAIN"/>
    <property type="match status" value="1"/>
</dbReference>
<dbReference type="CDD" id="cd03448">
    <property type="entry name" value="HDE_HSD"/>
    <property type="match status" value="1"/>
</dbReference>
<dbReference type="Gene3D" id="1.20.140.10">
    <property type="entry name" value="Butyryl-CoA Dehydrogenase, subunit A, domain 3"/>
    <property type="match status" value="1"/>
</dbReference>
<evidence type="ECO:0000256" key="5">
    <source>
        <dbReference type="ARBA" id="ARBA00009347"/>
    </source>
</evidence>
<protein>
    <recommendedName>
        <fullName evidence="14">Ketoreductase domain-containing protein</fullName>
    </recommendedName>
</protein>
<evidence type="ECO:0000256" key="6">
    <source>
        <dbReference type="ARBA" id="ARBA00022630"/>
    </source>
</evidence>
<sequence>MTSRLNSSELWLATKEDKCVLQTHKSRQNCVAYCLMITPKDISQPQQLEMTSPSVPVPFSEPPWLMGQASPYYSESHRKWQKTCRDFISEHLTPYALDWETEGEVPAHVFQTFTKHNMLIPNLPAPLPIQFLKDAGITELRGGLKIEDFDYFHFLIYVSEMRRLGIHGPSSSLTTGTAYGMPVIITYGSQELKQRILPDLLSGKKRICIAITEPGAGSDVANVSATAEKSPCGRYYIVNGEKKWITNGIWSHYATMAVRTGGPGISGLSLLVVPLLGQDGVTMRRMKTSGGTTSGTTFIDLEDVKVPVENLIGKEGQGMKMITRNFNHERLAISIGVCQSARAVLSEAFGYVLKREAFGKPLIDQPVVRNRLAKCGGELESLWAWIESLVYQMSSSREGHGREELGGSLALLKARSGMVLDKCARTAVLLLGGNGYTRTGQGELVDKIYREVPGARVPGGSEDVMLDLAIRQLVKGFQAKTRALETAKFMMSQLRFDGQVAIVTGAGGGLGKAHCLLLASRGASVLVNDVSAQAADNVVREITQAGGKAAANHHSVLDGQQIIQDAVQKFGRLDILINNAGILRDVSFKNMTDKHWEDIDAVHVKGTFRCTQAAWKIFRKQKYGRIIMTSSASGLFGNFGQCNYAAAKLGVYGLAETLAKEGAKYDILVNAVAPVAASQMTATIMSAEKLRYLDPAYISPLVAYLVHPSNKENGSVFEVGAGHVSKYRWERSPGAVLKCDETFTPGAVLKRWADVNDFSKPDHPTSTADMAAHLAAASRQSRNDPGEDIRYDGKVAVVTGGGAGIELARRGAAVIVNDLANPDKVVQEILAFGGKAVGNNSSVEDGAAVIKTAIDNFGRVDILINNAGILRDKAFHNMTEKQWDDIVNCHLRGTYACTKAAYPHMVKQRYGRIVNTSSTSGIYGNFGQANYATAVSVSMHMAVSAGTDGPAQKMAILGFSRALAQEGAKYNIFVNTIGPSAGTQLTATVHSEELVKARRPEYVAPLVLALCSDMVQPNPTGGLYEVGCGWQGRTRWQRSGGVTLDVDQFTPEAIQSHWGRIIDFDDGRADSPETPEDGRKNIMGIVGRLMSTTSKAPSNPWLAAIKAAKEFQQPASEHTYNDRDTILYNISLGATSDQPSLVYEGDPNFQVLPTFGVVIPPAPSKGFDMSKIVPNYSYKMVLHGEQYLEIRKWPIPTSARVRSRLKLVDVLDKGKDAIIITGSTIEDCQTGGVLFYNETTLFARGSGGFGGPRTRADGASATASPPMRRPDFIAKVNTEKDQAAIYRLNGDRNPLHIDPAVAHAAGFNSGPILHGLCSFGLTGKALLSHYGPFRNMKTRFSANVFPGQTLQVEMWKEDRVILFQTRVQETGKLCISNGRAELLGSGPRL</sequence>
<evidence type="ECO:0000256" key="11">
    <source>
        <dbReference type="ARBA" id="ARBA00023098"/>
    </source>
</evidence>
<dbReference type="InterPro" id="IPR002539">
    <property type="entry name" value="MaoC-like_dom"/>
</dbReference>
<evidence type="ECO:0000259" key="14">
    <source>
        <dbReference type="SMART" id="SM00822"/>
    </source>
</evidence>
<dbReference type="Gene3D" id="3.40.50.720">
    <property type="entry name" value="NAD(P)-binding Rossmann-like Domain"/>
    <property type="match status" value="2"/>
</dbReference>
<keyword evidence="11" id="KW-0443">Lipid metabolism</keyword>
<dbReference type="Pfam" id="PF00106">
    <property type="entry name" value="adh_short"/>
    <property type="match status" value="2"/>
</dbReference>
<name>A0A507BL52_9PEZI</name>
<accession>A0A507BL52</accession>
<dbReference type="Gene3D" id="1.10.540.10">
    <property type="entry name" value="Acyl-CoA dehydrogenase/oxidase, N-terminal domain"/>
    <property type="match status" value="1"/>
</dbReference>
<dbReference type="OrthoDB" id="3592703at2759"/>
<dbReference type="SUPFAM" id="SSF56645">
    <property type="entry name" value="Acyl-CoA dehydrogenase NM domain-like"/>
    <property type="match status" value="1"/>
</dbReference>
<keyword evidence="7" id="KW-0274">FAD</keyword>
<dbReference type="EMBL" id="SKBQ01000012">
    <property type="protein sequence ID" value="TPX17891.1"/>
    <property type="molecule type" value="Genomic_DNA"/>
</dbReference>
<dbReference type="SUPFAM" id="SSF51735">
    <property type="entry name" value="NAD(P)-binding Rossmann-fold domains"/>
    <property type="match status" value="2"/>
</dbReference>
<dbReference type="Pfam" id="PF00441">
    <property type="entry name" value="Acyl-CoA_dh_1"/>
    <property type="match status" value="1"/>
</dbReference>
<dbReference type="InterPro" id="IPR057326">
    <property type="entry name" value="KR_dom"/>
</dbReference>
<keyword evidence="8" id="KW-0276">Fatty acid metabolism</keyword>
<evidence type="ECO:0000256" key="8">
    <source>
        <dbReference type="ARBA" id="ARBA00022832"/>
    </source>
</evidence>
<dbReference type="Proteomes" id="UP000319257">
    <property type="component" value="Unassembled WGS sequence"/>
</dbReference>
<dbReference type="UniPathway" id="UPA00659"/>
<evidence type="ECO:0000256" key="3">
    <source>
        <dbReference type="ARBA" id="ARBA00005005"/>
    </source>
</evidence>
<dbReference type="PRINTS" id="PR00080">
    <property type="entry name" value="SDRFAMILY"/>
</dbReference>
<evidence type="ECO:0000256" key="2">
    <source>
        <dbReference type="ARBA" id="ARBA00004275"/>
    </source>
</evidence>
<evidence type="ECO:0000256" key="9">
    <source>
        <dbReference type="ARBA" id="ARBA00022857"/>
    </source>
</evidence>
<dbReference type="PRINTS" id="PR00081">
    <property type="entry name" value="GDHRDH"/>
</dbReference>
<dbReference type="PROSITE" id="PS00061">
    <property type="entry name" value="ADH_SHORT"/>
    <property type="match status" value="1"/>
</dbReference>
<gene>
    <name evidence="15" type="ORF">E0L32_002992</name>
</gene>
<comment type="similarity">
    <text evidence="4">Belongs to the short-chain dehydrogenases/reductases (SDR) family.</text>
</comment>
<dbReference type="Pfam" id="PF02770">
    <property type="entry name" value="Acyl-CoA_dh_M"/>
    <property type="match status" value="1"/>
</dbReference>
<keyword evidence="9" id="KW-0521">NADP</keyword>
<dbReference type="STRING" id="1093900.A0A507BL52"/>
<dbReference type="Gene3D" id="3.10.129.10">
    <property type="entry name" value="Hotdog Thioesterase"/>
    <property type="match status" value="1"/>
</dbReference>
<keyword evidence="13" id="KW-0456">Lyase</keyword>
<dbReference type="InterPro" id="IPR051687">
    <property type="entry name" value="Peroxisomal_Beta-Oxidation"/>
</dbReference>
<dbReference type="Pfam" id="PF02771">
    <property type="entry name" value="Acyl-CoA_dh_N"/>
    <property type="match status" value="1"/>
</dbReference>
<organism evidence="15 16">
    <name type="scientific">Thyridium curvatum</name>
    <dbReference type="NCBI Taxonomy" id="1093900"/>
    <lineage>
        <taxon>Eukaryota</taxon>
        <taxon>Fungi</taxon>
        <taxon>Dikarya</taxon>
        <taxon>Ascomycota</taxon>
        <taxon>Pezizomycotina</taxon>
        <taxon>Sordariomycetes</taxon>
        <taxon>Sordariomycetidae</taxon>
        <taxon>Thyridiales</taxon>
        <taxon>Thyridiaceae</taxon>
        <taxon>Thyridium</taxon>
    </lineage>
</organism>
<dbReference type="InterPro" id="IPR029069">
    <property type="entry name" value="HotDog_dom_sf"/>
</dbReference>
<comment type="similarity">
    <text evidence="5">Belongs to the acyl-CoA dehydrogenase family.</text>
</comment>
<comment type="caution">
    <text evidence="15">The sequence shown here is derived from an EMBL/GenBank/DDBJ whole genome shotgun (WGS) entry which is preliminary data.</text>
</comment>
<evidence type="ECO:0000256" key="12">
    <source>
        <dbReference type="ARBA" id="ARBA00023140"/>
    </source>
</evidence>
<proteinExistence type="inferred from homology"/>
<keyword evidence="10" id="KW-0560">Oxidoreductase</keyword>
<comment type="subcellular location">
    <subcellularLocation>
        <location evidence="2">Peroxisome</location>
    </subcellularLocation>
</comment>
<dbReference type="InterPro" id="IPR054357">
    <property type="entry name" value="MFE-2_N"/>
</dbReference>
<dbReference type="InParanoid" id="A0A507BL52"/>
<dbReference type="GO" id="GO:0004300">
    <property type="term" value="F:enoyl-CoA hydratase activity"/>
    <property type="evidence" value="ECO:0007669"/>
    <property type="project" value="UniProtKB-ARBA"/>
</dbReference>
<dbReference type="InterPro" id="IPR013786">
    <property type="entry name" value="AcylCoA_DH/ox_N"/>
</dbReference>
<keyword evidence="6" id="KW-0285">Flavoprotein</keyword>
<dbReference type="GO" id="GO:0006635">
    <property type="term" value="P:fatty acid beta-oxidation"/>
    <property type="evidence" value="ECO:0007669"/>
    <property type="project" value="UniProtKB-UniPathway"/>
</dbReference>
<evidence type="ECO:0000256" key="7">
    <source>
        <dbReference type="ARBA" id="ARBA00022827"/>
    </source>
</evidence>
<dbReference type="GeneID" id="41970439"/>
<dbReference type="InterPro" id="IPR009075">
    <property type="entry name" value="AcylCo_DH/oxidase_C"/>
</dbReference>
<dbReference type="InterPro" id="IPR046373">
    <property type="entry name" value="Acyl-CoA_Oxase/DH_mid-dom_sf"/>
</dbReference>
<dbReference type="GO" id="GO:0016627">
    <property type="term" value="F:oxidoreductase activity, acting on the CH-CH group of donors"/>
    <property type="evidence" value="ECO:0007669"/>
    <property type="project" value="InterPro"/>
</dbReference>
<evidence type="ECO:0000313" key="15">
    <source>
        <dbReference type="EMBL" id="TPX17891.1"/>
    </source>
</evidence>
<dbReference type="InterPro" id="IPR020904">
    <property type="entry name" value="Sc_DH/Rdtase_CS"/>
</dbReference>
<dbReference type="Pfam" id="PF22622">
    <property type="entry name" value="MFE-2_hydrat-2_N"/>
    <property type="match status" value="1"/>
</dbReference>
<evidence type="ECO:0000256" key="13">
    <source>
        <dbReference type="ARBA" id="ARBA00023239"/>
    </source>
</evidence>
<dbReference type="InterPro" id="IPR009100">
    <property type="entry name" value="AcylCoA_DH/oxidase_NM_dom_sf"/>
</dbReference>
<evidence type="ECO:0000313" key="16">
    <source>
        <dbReference type="Proteomes" id="UP000319257"/>
    </source>
</evidence>
<comment type="cofactor">
    <cofactor evidence="1">
        <name>FAD</name>
        <dbReference type="ChEBI" id="CHEBI:57692"/>
    </cofactor>
</comment>
<dbReference type="CDD" id="cd05353">
    <property type="entry name" value="hydroxyacyl-CoA-like_DH_SDR_c-like"/>
    <property type="match status" value="2"/>
</dbReference>
<dbReference type="SUPFAM" id="SSF47203">
    <property type="entry name" value="Acyl-CoA dehydrogenase C-terminal domain-like"/>
    <property type="match status" value="1"/>
</dbReference>
<comment type="pathway">
    <text evidence="3">Lipid metabolism; fatty acid beta-oxidation.</text>
</comment>
<dbReference type="GO" id="GO:0005777">
    <property type="term" value="C:peroxisome"/>
    <property type="evidence" value="ECO:0007669"/>
    <property type="project" value="UniProtKB-SubCell"/>
</dbReference>
<dbReference type="Pfam" id="PF01575">
    <property type="entry name" value="MaoC_dehydratas"/>
    <property type="match status" value="1"/>
</dbReference>
<dbReference type="SMART" id="SM00822">
    <property type="entry name" value="PKS_KR"/>
    <property type="match status" value="1"/>
</dbReference>
<dbReference type="InterPro" id="IPR037069">
    <property type="entry name" value="AcylCoA_DH/ox_N_sf"/>
</dbReference>
<keyword evidence="12" id="KW-0576">Peroxisome</keyword>
<dbReference type="InterPro" id="IPR036250">
    <property type="entry name" value="AcylCo_DH-like_C"/>
</dbReference>
<evidence type="ECO:0000256" key="4">
    <source>
        <dbReference type="ARBA" id="ARBA00006484"/>
    </source>
</evidence>
<dbReference type="InterPro" id="IPR036291">
    <property type="entry name" value="NAD(P)-bd_dom_sf"/>
</dbReference>
<evidence type="ECO:0000256" key="1">
    <source>
        <dbReference type="ARBA" id="ARBA00001974"/>
    </source>
</evidence>
<dbReference type="PANTHER" id="PTHR45024:SF2">
    <property type="entry name" value="SCP2 DOMAIN-CONTAINING PROTEIN"/>
    <property type="match status" value="1"/>
</dbReference>
<dbReference type="GO" id="GO:0050660">
    <property type="term" value="F:flavin adenine dinucleotide binding"/>
    <property type="evidence" value="ECO:0007669"/>
    <property type="project" value="InterPro"/>
</dbReference>
<keyword evidence="16" id="KW-1185">Reference proteome</keyword>
<dbReference type="SUPFAM" id="SSF54637">
    <property type="entry name" value="Thioesterase/thiol ester dehydrase-isomerase"/>
    <property type="match status" value="2"/>
</dbReference>